<evidence type="ECO:0000313" key="2">
    <source>
        <dbReference type="Proteomes" id="UP001597112"/>
    </source>
</evidence>
<protein>
    <submittedName>
        <fullName evidence="1">Uncharacterized protein</fullName>
    </submittedName>
</protein>
<dbReference type="Proteomes" id="UP001597112">
    <property type="component" value="Unassembled WGS sequence"/>
</dbReference>
<reference evidence="2" key="1">
    <citation type="journal article" date="2019" name="Int. J. Syst. Evol. Microbiol.">
        <title>The Global Catalogue of Microorganisms (GCM) 10K type strain sequencing project: providing services to taxonomists for standard genome sequencing and annotation.</title>
        <authorList>
            <consortium name="The Broad Institute Genomics Platform"/>
            <consortium name="The Broad Institute Genome Sequencing Center for Infectious Disease"/>
            <person name="Wu L."/>
            <person name="Ma J."/>
        </authorList>
    </citation>
    <scope>NUCLEOTIDE SEQUENCE [LARGE SCALE GENOMIC DNA]</scope>
    <source>
        <strain evidence="2">CCUG 58938</strain>
    </source>
</reference>
<name>A0ABW3KA82_9BACT</name>
<accession>A0ABW3KA82</accession>
<evidence type="ECO:0000313" key="1">
    <source>
        <dbReference type="EMBL" id="MFD1002121.1"/>
    </source>
</evidence>
<gene>
    <name evidence="1" type="ORF">ACFQ21_22540</name>
</gene>
<keyword evidence="2" id="KW-1185">Reference proteome</keyword>
<sequence>MEKTGFIEIGISGLQGNKEITPDNYDIKEIMLILENVENLLFPSDKKDRPVISYRIEQGSVKHIFKTSAQYIIGFNALLGQIRENNSIDFLDYPTAKAIEEFQAIATKKNYTLTLRTSISGTNEIQLNKDTRYLRTEAIWSEAEFYFYGRITNAGGKDRANMYLLTDDHGLLRIETPIEFLEKLEQNLLYKNHGVRVKGKQHSETGEFDKSSLSFIDLIDYEPKYDKEYLTSLRTKAKKNWLGSIDADSWLNEIRGNYES</sequence>
<proteinExistence type="predicted"/>
<comment type="caution">
    <text evidence="1">The sequence shown here is derived from an EMBL/GenBank/DDBJ whole genome shotgun (WGS) entry which is preliminary data.</text>
</comment>
<dbReference type="RefSeq" id="WP_377582921.1">
    <property type="nucleotide sequence ID" value="NZ_JBHTKA010000008.1"/>
</dbReference>
<dbReference type="EMBL" id="JBHTKA010000008">
    <property type="protein sequence ID" value="MFD1002121.1"/>
    <property type="molecule type" value="Genomic_DNA"/>
</dbReference>
<organism evidence="1 2">
    <name type="scientific">Ohtaekwangia kribbensis</name>
    <dbReference type="NCBI Taxonomy" id="688913"/>
    <lineage>
        <taxon>Bacteria</taxon>
        <taxon>Pseudomonadati</taxon>
        <taxon>Bacteroidota</taxon>
        <taxon>Cytophagia</taxon>
        <taxon>Cytophagales</taxon>
        <taxon>Fulvivirgaceae</taxon>
        <taxon>Ohtaekwangia</taxon>
    </lineage>
</organism>